<gene>
    <name evidence="2" type="ORF">US42_C0008G0025</name>
</gene>
<organism evidence="2 3">
    <name type="scientific">Candidatus Magasanikbacteria bacterium GW2011_GWC2_37_14</name>
    <dbReference type="NCBI Taxonomy" id="1619046"/>
    <lineage>
        <taxon>Bacteria</taxon>
        <taxon>Candidatus Magasanikiibacteriota</taxon>
    </lineage>
</organism>
<dbReference type="PANTHER" id="PTHR38590:SF1">
    <property type="entry name" value="BLL0828 PROTEIN"/>
    <property type="match status" value="1"/>
</dbReference>
<dbReference type="EMBL" id="LBSX01000008">
    <property type="protein sequence ID" value="KKQ27514.1"/>
    <property type="molecule type" value="Genomic_DNA"/>
</dbReference>
<protein>
    <recommendedName>
        <fullName evidence="1">DUF559 domain-containing protein</fullName>
    </recommendedName>
</protein>
<dbReference type="STRING" id="1619046.US42_C0008G0025"/>
<proteinExistence type="predicted"/>
<dbReference type="InterPro" id="IPR011335">
    <property type="entry name" value="Restrct_endonuc-II-like"/>
</dbReference>
<reference evidence="2 3" key="1">
    <citation type="journal article" date="2015" name="Nature">
        <title>rRNA introns, odd ribosomes, and small enigmatic genomes across a large radiation of phyla.</title>
        <authorList>
            <person name="Brown C.T."/>
            <person name="Hug L.A."/>
            <person name="Thomas B.C."/>
            <person name="Sharon I."/>
            <person name="Castelle C.J."/>
            <person name="Singh A."/>
            <person name="Wilkins M.J."/>
            <person name="Williams K.H."/>
            <person name="Banfield J.F."/>
        </authorList>
    </citation>
    <scope>NUCLEOTIDE SEQUENCE [LARGE SCALE GENOMIC DNA]</scope>
</reference>
<evidence type="ECO:0000313" key="2">
    <source>
        <dbReference type="EMBL" id="KKQ27514.1"/>
    </source>
</evidence>
<dbReference type="InterPro" id="IPR007569">
    <property type="entry name" value="DUF559"/>
</dbReference>
<dbReference type="InterPro" id="IPR047216">
    <property type="entry name" value="Endonuclease_DUF559_bact"/>
</dbReference>
<dbReference type="SUPFAM" id="SSF52980">
    <property type="entry name" value="Restriction endonuclease-like"/>
    <property type="match status" value="1"/>
</dbReference>
<dbReference type="PANTHER" id="PTHR38590">
    <property type="entry name" value="BLL0828 PROTEIN"/>
    <property type="match status" value="1"/>
</dbReference>
<dbReference type="AlphaFoldDB" id="A0A0G0ITL0"/>
<sequence length="140" mass="16654">MTKIYARKDRKIIRNKLRQNMTKSETVFWKYAKRKNLGYLFRRQYSIGKYIVDFYCPALKLIIEIDGITHLDEDVYNNDVIRQKYLENLGHKILRFKSEEILLNLHAVLENLSIYLKEREKQLQTSASPLPSLRRSGTSS</sequence>
<comment type="caution">
    <text evidence="2">The sequence shown here is derived from an EMBL/GenBank/DDBJ whole genome shotgun (WGS) entry which is preliminary data.</text>
</comment>
<dbReference type="CDD" id="cd01038">
    <property type="entry name" value="Endonuclease_DUF559"/>
    <property type="match status" value="1"/>
</dbReference>
<dbReference type="Gene3D" id="3.40.960.10">
    <property type="entry name" value="VSR Endonuclease"/>
    <property type="match status" value="1"/>
</dbReference>
<feature type="domain" description="DUF559" evidence="1">
    <location>
        <begin position="13"/>
        <end position="113"/>
    </location>
</feature>
<dbReference type="Pfam" id="PF04480">
    <property type="entry name" value="DUF559"/>
    <property type="match status" value="1"/>
</dbReference>
<evidence type="ECO:0000313" key="3">
    <source>
        <dbReference type="Proteomes" id="UP000034849"/>
    </source>
</evidence>
<evidence type="ECO:0000259" key="1">
    <source>
        <dbReference type="Pfam" id="PF04480"/>
    </source>
</evidence>
<name>A0A0G0ITL0_9BACT</name>
<accession>A0A0G0ITL0</accession>
<dbReference type="Proteomes" id="UP000034849">
    <property type="component" value="Unassembled WGS sequence"/>
</dbReference>